<dbReference type="Gene3D" id="1.10.1200.10">
    <property type="entry name" value="ACP-like"/>
    <property type="match status" value="1"/>
</dbReference>
<keyword evidence="3" id="KW-1185">Reference proteome</keyword>
<dbReference type="EMBL" id="AP022561">
    <property type="protein sequence ID" value="BBX06644.1"/>
    <property type="molecule type" value="Genomic_DNA"/>
</dbReference>
<feature type="domain" description="Carrier" evidence="1">
    <location>
        <begin position="10"/>
        <end position="86"/>
    </location>
</feature>
<dbReference type="InterPro" id="IPR009081">
    <property type="entry name" value="PP-bd_ACP"/>
</dbReference>
<dbReference type="Pfam" id="PF00550">
    <property type="entry name" value="PP-binding"/>
    <property type="match status" value="1"/>
</dbReference>
<evidence type="ECO:0000259" key="1">
    <source>
        <dbReference type="PROSITE" id="PS50075"/>
    </source>
</evidence>
<proteinExistence type="predicted"/>
<dbReference type="Proteomes" id="UP000467327">
    <property type="component" value="Chromosome"/>
</dbReference>
<dbReference type="InterPro" id="IPR036736">
    <property type="entry name" value="ACP-like_sf"/>
</dbReference>
<sequence length="90" mass="9924">MERDPDMTRATLEAVVDDIIGLIQAETDGATSLTAESGLQDAGMDSARVLSLVFRIEARYDVELDAEDSDDLRTVGDLARLVLRRIQERS</sequence>
<organism evidence="2 3">
    <name type="scientific">Mycolicibacterium aichiense</name>
    <dbReference type="NCBI Taxonomy" id="1799"/>
    <lineage>
        <taxon>Bacteria</taxon>
        <taxon>Bacillati</taxon>
        <taxon>Actinomycetota</taxon>
        <taxon>Actinomycetes</taxon>
        <taxon>Mycobacteriales</taxon>
        <taxon>Mycobacteriaceae</taxon>
        <taxon>Mycolicibacterium</taxon>
    </lineage>
</organism>
<dbReference type="PROSITE" id="PS50075">
    <property type="entry name" value="CARRIER"/>
    <property type="match status" value="1"/>
</dbReference>
<accession>A0AAD1HKL0</accession>
<gene>
    <name evidence="2" type="ORF">MAIC_14470</name>
</gene>
<dbReference type="KEGG" id="maic:MAIC_14470"/>
<reference evidence="2 3" key="1">
    <citation type="journal article" date="2019" name="Emerg. Microbes Infect.">
        <title>Comprehensive subspecies identification of 175 nontuberculous mycobacteria species based on 7547 genomic profiles.</title>
        <authorList>
            <person name="Matsumoto Y."/>
            <person name="Kinjo T."/>
            <person name="Motooka D."/>
            <person name="Nabeya D."/>
            <person name="Jung N."/>
            <person name="Uechi K."/>
            <person name="Horii T."/>
            <person name="Iida T."/>
            <person name="Fujita J."/>
            <person name="Nakamura S."/>
        </authorList>
    </citation>
    <scope>NUCLEOTIDE SEQUENCE [LARGE SCALE GENOMIC DNA]</scope>
    <source>
        <strain evidence="2 3">JCM 6376</strain>
    </source>
</reference>
<dbReference type="AlphaFoldDB" id="A0AAD1HKL0"/>
<evidence type="ECO:0000313" key="2">
    <source>
        <dbReference type="EMBL" id="BBX06644.1"/>
    </source>
</evidence>
<name>A0AAD1HKL0_9MYCO</name>
<protein>
    <recommendedName>
        <fullName evidence="1">Carrier domain-containing protein</fullName>
    </recommendedName>
</protein>
<evidence type="ECO:0000313" key="3">
    <source>
        <dbReference type="Proteomes" id="UP000467327"/>
    </source>
</evidence>
<dbReference type="SUPFAM" id="SSF47336">
    <property type="entry name" value="ACP-like"/>
    <property type="match status" value="1"/>
</dbReference>